<gene>
    <name evidence="1" type="ORF">N6H18_14875</name>
</gene>
<evidence type="ECO:0000313" key="1">
    <source>
        <dbReference type="EMBL" id="UXP31630.1"/>
    </source>
</evidence>
<keyword evidence="2" id="KW-1185">Reference proteome</keyword>
<dbReference type="CDD" id="cd16377">
    <property type="entry name" value="23S_rRNA_IVP_like"/>
    <property type="match status" value="1"/>
</dbReference>
<proteinExistence type="predicted"/>
<dbReference type="InterPro" id="IPR012657">
    <property type="entry name" value="23S_rRNA-intervening_sequence"/>
</dbReference>
<dbReference type="EMBL" id="CP106679">
    <property type="protein sequence ID" value="UXP31630.1"/>
    <property type="molecule type" value="Genomic_DNA"/>
</dbReference>
<dbReference type="RefSeq" id="WP_262309069.1">
    <property type="nucleotide sequence ID" value="NZ_CP106679.1"/>
</dbReference>
<dbReference type="SUPFAM" id="SSF158446">
    <property type="entry name" value="IVS-encoded protein-like"/>
    <property type="match status" value="1"/>
</dbReference>
<dbReference type="Pfam" id="PF05635">
    <property type="entry name" value="23S_rRNA_IVP"/>
    <property type="match status" value="1"/>
</dbReference>
<sequence length="115" mass="13589">MRDYKKYDVWKLGHELTLAIYKITDKFPESEKFRIVDQIRRAAYSIPSNIVEGCGRESDVEFKRYLVVSRGSANELEYFLILSRDLSFIDQTEFDVLFDQVNKVNRSITNLIKKL</sequence>
<reference evidence="1" key="1">
    <citation type="submission" date="2022-09" db="EMBL/GenBank/DDBJ databases">
        <title>Comparative genomics and taxonomic characterization of three novel marine species of genus Reichenbachiella exhibiting antioxidant and polysaccharide degradation activities.</title>
        <authorList>
            <person name="Muhammad N."/>
            <person name="Lee Y.-J."/>
            <person name="Ko J."/>
            <person name="Kim S.-G."/>
        </authorList>
    </citation>
    <scope>NUCLEOTIDE SEQUENCE</scope>
    <source>
        <strain evidence="1">BKB1-1</strain>
    </source>
</reference>
<dbReference type="NCBIfam" id="TIGR02436">
    <property type="entry name" value="four helix bundle protein"/>
    <property type="match status" value="1"/>
</dbReference>
<dbReference type="Proteomes" id="UP001065174">
    <property type="component" value="Chromosome"/>
</dbReference>
<dbReference type="Gene3D" id="1.20.1440.60">
    <property type="entry name" value="23S rRNA-intervening sequence"/>
    <property type="match status" value="1"/>
</dbReference>
<dbReference type="PANTHER" id="PTHR38471:SF2">
    <property type="entry name" value="FOUR HELIX BUNDLE PROTEIN"/>
    <property type="match status" value="1"/>
</dbReference>
<dbReference type="InterPro" id="IPR036583">
    <property type="entry name" value="23S_rRNA_IVS_sf"/>
</dbReference>
<dbReference type="PANTHER" id="PTHR38471">
    <property type="entry name" value="FOUR HELIX BUNDLE PROTEIN"/>
    <property type="match status" value="1"/>
</dbReference>
<accession>A0ABY6CNL4</accession>
<organism evidence="1 2">
    <name type="scientific">Reichenbachiella agarivorans</name>
    <dbReference type="NCBI Taxonomy" id="2979464"/>
    <lineage>
        <taxon>Bacteria</taxon>
        <taxon>Pseudomonadati</taxon>
        <taxon>Bacteroidota</taxon>
        <taxon>Cytophagia</taxon>
        <taxon>Cytophagales</taxon>
        <taxon>Reichenbachiellaceae</taxon>
        <taxon>Reichenbachiella</taxon>
    </lineage>
</organism>
<name>A0ABY6CNL4_9BACT</name>
<protein>
    <submittedName>
        <fullName evidence="1">Four helix bundle protein</fullName>
    </submittedName>
</protein>
<evidence type="ECO:0000313" key="2">
    <source>
        <dbReference type="Proteomes" id="UP001065174"/>
    </source>
</evidence>